<accession>A0ABR2UGJ7</accession>
<feature type="region of interest" description="Disordered" evidence="1">
    <location>
        <begin position="1"/>
        <end position="74"/>
    </location>
</feature>
<feature type="compositionally biased region" description="Low complexity" evidence="1">
    <location>
        <begin position="55"/>
        <end position="74"/>
    </location>
</feature>
<evidence type="ECO:0000256" key="1">
    <source>
        <dbReference type="SAM" id="MobiDB-lite"/>
    </source>
</evidence>
<organism evidence="2 3">
    <name type="scientific">Seiridium unicorne</name>
    <dbReference type="NCBI Taxonomy" id="138068"/>
    <lineage>
        <taxon>Eukaryota</taxon>
        <taxon>Fungi</taxon>
        <taxon>Dikarya</taxon>
        <taxon>Ascomycota</taxon>
        <taxon>Pezizomycotina</taxon>
        <taxon>Sordariomycetes</taxon>
        <taxon>Xylariomycetidae</taxon>
        <taxon>Amphisphaeriales</taxon>
        <taxon>Sporocadaceae</taxon>
        <taxon>Seiridium</taxon>
    </lineage>
</organism>
<reference evidence="2 3" key="1">
    <citation type="journal article" date="2024" name="J. Plant Pathol.">
        <title>Sequence and assembly of the genome of Seiridium unicorne, isolate CBS 538.82, causal agent of cypress canker disease.</title>
        <authorList>
            <person name="Scali E."/>
            <person name="Rocca G.D."/>
            <person name="Danti R."/>
            <person name="Garbelotto M."/>
            <person name="Barberini S."/>
            <person name="Baroncelli R."/>
            <person name="Emiliani G."/>
        </authorList>
    </citation>
    <scope>NUCLEOTIDE SEQUENCE [LARGE SCALE GENOMIC DNA]</scope>
    <source>
        <strain evidence="2 3">BM-138-508</strain>
    </source>
</reference>
<protein>
    <submittedName>
        <fullName evidence="2">Uncharacterized protein</fullName>
    </submittedName>
</protein>
<feature type="compositionally biased region" description="Polar residues" evidence="1">
    <location>
        <begin position="7"/>
        <end position="31"/>
    </location>
</feature>
<dbReference type="Proteomes" id="UP001408356">
    <property type="component" value="Unassembled WGS sequence"/>
</dbReference>
<dbReference type="EMBL" id="JARVKF010000436">
    <property type="protein sequence ID" value="KAK9413682.1"/>
    <property type="molecule type" value="Genomic_DNA"/>
</dbReference>
<proteinExistence type="predicted"/>
<evidence type="ECO:0000313" key="3">
    <source>
        <dbReference type="Proteomes" id="UP001408356"/>
    </source>
</evidence>
<gene>
    <name evidence="2" type="ORF">SUNI508_11763</name>
</gene>
<sequence length="312" mass="34596">MTERGSVVNSPALSSTTTRTSVAPNRKQQLLSMGLPPDASRYDLSTFSTEKDISTNTNKTNNLPANPNMNSNLPASINRTDNLRASDTTMGSGPQDNFEFDFNSLPFSDTPLDVDMYGNLSERVPLWKPPYPQEPLLLKGNTPFNPNNHLPTINKQVREALAHPHNPIYARVPGVAGLTPQQIHERQKVQAYFWQVFCAGELHKLGLARADFVIGRKLLIRFETGEDGPEILTGWDATWKPSPGSLAYGWAFVDRNGVVVDTDDDRLVDVQALFEHSLGSFQGDYEKLIAADHCPEVKVPLHLIDSRLLSGF</sequence>
<evidence type="ECO:0000313" key="2">
    <source>
        <dbReference type="EMBL" id="KAK9413682.1"/>
    </source>
</evidence>
<name>A0ABR2UGJ7_9PEZI</name>
<keyword evidence="3" id="KW-1185">Reference proteome</keyword>
<comment type="caution">
    <text evidence="2">The sequence shown here is derived from an EMBL/GenBank/DDBJ whole genome shotgun (WGS) entry which is preliminary data.</text>
</comment>